<feature type="DNA-binding region" description="H-T-H motif" evidence="4">
    <location>
        <begin position="65"/>
        <end position="84"/>
    </location>
</feature>
<dbReference type="PROSITE" id="PS50977">
    <property type="entry name" value="HTH_TETR_2"/>
    <property type="match status" value="1"/>
</dbReference>
<dbReference type="RefSeq" id="WP_397095404.1">
    <property type="nucleotide sequence ID" value="NZ_JBIRYO010000031.1"/>
</dbReference>
<evidence type="ECO:0000313" key="6">
    <source>
        <dbReference type="EMBL" id="MFI2477977.1"/>
    </source>
</evidence>
<proteinExistence type="predicted"/>
<dbReference type="SUPFAM" id="SSF46689">
    <property type="entry name" value="Homeodomain-like"/>
    <property type="match status" value="1"/>
</dbReference>
<dbReference type="PANTHER" id="PTHR30055:SF151">
    <property type="entry name" value="TRANSCRIPTIONAL REGULATORY PROTEIN"/>
    <property type="match status" value="1"/>
</dbReference>
<dbReference type="Pfam" id="PF02909">
    <property type="entry name" value="TetR_C_1"/>
    <property type="match status" value="1"/>
</dbReference>
<dbReference type="Gene3D" id="1.10.357.10">
    <property type="entry name" value="Tetracycline Repressor, domain 2"/>
    <property type="match status" value="1"/>
</dbReference>
<dbReference type="Gene3D" id="1.10.10.60">
    <property type="entry name" value="Homeodomain-like"/>
    <property type="match status" value="1"/>
</dbReference>
<evidence type="ECO:0000256" key="3">
    <source>
        <dbReference type="ARBA" id="ARBA00023163"/>
    </source>
</evidence>
<dbReference type="Proteomes" id="UP001611415">
    <property type="component" value="Unassembled WGS sequence"/>
</dbReference>
<dbReference type="InterPro" id="IPR004111">
    <property type="entry name" value="Repressor_TetR_C"/>
</dbReference>
<keyword evidence="7" id="KW-1185">Reference proteome</keyword>
<protein>
    <submittedName>
        <fullName evidence="6">TetR/AcrR family transcriptional regulator</fullName>
    </submittedName>
</protein>
<comment type="caution">
    <text evidence="6">The sequence shown here is derived from an EMBL/GenBank/DDBJ whole genome shotgun (WGS) entry which is preliminary data.</text>
</comment>
<dbReference type="InterPro" id="IPR036271">
    <property type="entry name" value="Tet_transcr_reg_TetR-rel_C_sf"/>
</dbReference>
<accession>A0ABW7XA19</accession>
<dbReference type="EMBL" id="JBIRYO010000031">
    <property type="protein sequence ID" value="MFI2477977.1"/>
    <property type="molecule type" value="Genomic_DNA"/>
</dbReference>
<sequence length="260" mass="28115">MGIGHVDTSIGSSIQISAMLQKCWQNRAMATRARRAQRRNQVLSREQIIATAIELLDSGGESALTVRALTERLATGTGAIYYQVGNRDELLDAATETVIGTVLDTEPAGARTTARDEIRAVALGLFDAIAAHQWLATRLALQITRNPCGPVTVGIFERFGRQVGALGVPRAAWFDATSTLVHYILGAVGQNARVDGDTSGVDPRVDRGEFLAAVSAAWQELDPDDYPFMHVIAGQMREHDDREQFLTGIAAVLTGITNMR</sequence>
<dbReference type="PANTHER" id="PTHR30055">
    <property type="entry name" value="HTH-TYPE TRANSCRIPTIONAL REGULATOR RUTR"/>
    <property type="match status" value="1"/>
</dbReference>
<keyword evidence="3" id="KW-0804">Transcription</keyword>
<keyword evidence="2 4" id="KW-0238">DNA-binding</keyword>
<evidence type="ECO:0000259" key="5">
    <source>
        <dbReference type="PROSITE" id="PS50977"/>
    </source>
</evidence>
<evidence type="ECO:0000256" key="2">
    <source>
        <dbReference type="ARBA" id="ARBA00023125"/>
    </source>
</evidence>
<gene>
    <name evidence="6" type="ORF">ACH49W_31830</name>
</gene>
<dbReference type="SUPFAM" id="SSF48498">
    <property type="entry name" value="Tetracyclin repressor-like, C-terminal domain"/>
    <property type="match status" value="1"/>
</dbReference>
<dbReference type="Pfam" id="PF00440">
    <property type="entry name" value="TetR_N"/>
    <property type="match status" value="1"/>
</dbReference>
<dbReference type="InterPro" id="IPR050109">
    <property type="entry name" value="HTH-type_TetR-like_transc_reg"/>
</dbReference>
<evidence type="ECO:0000256" key="4">
    <source>
        <dbReference type="PROSITE-ProRule" id="PRU00335"/>
    </source>
</evidence>
<dbReference type="InterPro" id="IPR009057">
    <property type="entry name" value="Homeodomain-like_sf"/>
</dbReference>
<reference evidence="6 7" key="1">
    <citation type="submission" date="2024-10" db="EMBL/GenBank/DDBJ databases">
        <title>The Natural Products Discovery Center: Release of the First 8490 Sequenced Strains for Exploring Actinobacteria Biosynthetic Diversity.</title>
        <authorList>
            <person name="Kalkreuter E."/>
            <person name="Kautsar S.A."/>
            <person name="Yang D."/>
            <person name="Bader C.D."/>
            <person name="Teijaro C.N."/>
            <person name="Fluegel L."/>
            <person name="Davis C.M."/>
            <person name="Simpson J.R."/>
            <person name="Lauterbach L."/>
            <person name="Steele A.D."/>
            <person name="Gui C."/>
            <person name="Meng S."/>
            <person name="Li G."/>
            <person name="Viehrig K."/>
            <person name="Ye F."/>
            <person name="Su P."/>
            <person name="Kiefer A.F."/>
            <person name="Nichols A."/>
            <person name="Cepeda A.J."/>
            <person name="Yan W."/>
            <person name="Fan B."/>
            <person name="Jiang Y."/>
            <person name="Adhikari A."/>
            <person name="Zheng C.-J."/>
            <person name="Schuster L."/>
            <person name="Cowan T.M."/>
            <person name="Smanski M.J."/>
            <person name="Chevrette M.G."/>
            <person name="De Carvalho L.P.S."/>
            <person name="Shen B."/>
        </authorList>
    </citation>
    <scope>NUCLEOTIDE SEQUENCE [LARGE SCALE GENOMIC DNA]</scope>
    <source>
        <strain evidence="6 7">NPDC019275</strain>
    </source>
</reference>
<evidence type="ECO:0000313" key="7">
    <source>
        <dbReference type="Proteomes" id="UP001611415"/>
    </source>
</evidence>
<evidence type="ECO:0000256" key="1">
    <source>
        <dbReference type="ARBA" id="ARBA00023015"/>
    </source>
</evidence>
<name>A0ABW7XA19_9NOCA</name>
<feature type="domain" description="HTH tetR-type" evidence="5">
    <location>
        <begin position="42"/>
        <end position="102"/>
    </location>
</feature>
<organism evidence="6 7">
    <name type="scientific">Nocardia xishanensis</name>
    <dbReference type="NCBI Taxonomy" id="238964"/>
    <lineage>
        <taxon>Bacteria</taxon>
        <taxon>Bacillati</taxon>
        <taxon>Actinomycetota</taxon>
        <taxon>Actinomycetes</taxon>
        <taxon>Mycobacteriales</taxon>
        <taxon>Nocardiaceae</taxon>
        <taxon>Nocardia</taxon>
    </lineage>
</organism>
<keyword evidence="1" id="KW-0805">Transcription regulation</keyword>
<dbReference type="InterPro" id="IPR001647">
    <property type="entry name" value="HTH_TetR"/>
</dbReference>